<accession>A0A496PI64</accession>
<sequence length="263" mass="28102">MPDVLNPVDGTRISYDVAGEGPPLVFLHGSALSRVVWRGLGYLKALPGYTHIRIDARGHGRSEKPHAAPSYRPDSMVSDVLAVMDELGVEKAGIVGYSMGARTGWQLVTSHPERALAFVAMGGTHRVQHGEISKIFFPGYLETLRAGDIDAFVEGFGPGLDPNTKAAFRNNDPLALAALFEMTESGDTGIPDLLVRQVRVPALLIAGSRDQARYADSLDGARLLPRGGFAGLEGRDHAGTLASAADVLDVMVPFLNRAIPPLR</sequence>
<comment type="caution">
    <text evidence="2">The sequence shown here is derived from an EMBL/GenBank/DDBJ whole genome shotgun (WGS) entry which is preliminary data.</text>
</comment>
<dbReference type="Pfam" id="PF00561">
    <property type="entry name" value="Abhydrolase_1"/>
    <property type="match status" value="1"/>
</dbReference>
<gene>
    <name evidence="2" type="ORF">DWQ67_09585</name>
</gene>
<dbReference type="PANTHER" id="PTHR43194">
    <property type="entry name" value="HYDROLASE ALPHA/BETA FOLD FAMILY"/>
    <property type="match status" value="1"/>
</dbReference>
<dbReference type="InterPro" id="IPR029058">
    <property type="entry name" value="AB_hydrolase_fold"/>
</dbReference>
<evidence type="ECO:0000313" key="2">
    <source>
        <dbReference type="EMBL" id="RKW70183.1"/>
    </source>
</evidence>
<name>A0A496PI64_9MICC</name>
<evidence type="ECO:0000313" key="3">
    <source>
        <dbReference type="Proteomes" id="UP000273119"/>
    </source>
</evidence>
<reference evidence="2 3" key="1">
    <citation type="submission" date="2018-07" db="EMBL/GenBank/DDBJ databases">
        <title>Arthrobacter sp. nov., isolated from raw cow's milk with high bacterial count.</title>
        <authorList>
            <person name="Hahne J."/>
            <person name="Isele D."/>
            <person name="Lipski A."/>
        </authorList>
    </citation>
    <scope>NUCLEOTIDE SEQUENCE [LARGE SCALE GENOMIC DNA]</scope>
    <source>
        <strain evidence="2 3">JZ R-183</strain>
    </source>
</reference>
<dbReference type="EMBL" id="QQXL01000005">
    <property type="protein sequence ID" value="RKW70183.1"/>
    <property type="molecule type" value="Genomic_DNA"/>
</dbReference>
<dbReference type="InterPro" id="IPR000073">
    <property type="entry name" value="AB_hydrolase_1"/>
</dbReference>
<protein>
    <submittedName>
        <fullName evidence="2">Alpha/beta hydrolase</fullName>
    </submittedName>
</protein>
<dbReference type="RefSeq" id="WP_121485372.1">
    <property type="nucleotide sequence ID" value="NZ_QQXL01000005.1"/>
</dbReference>
<organism evidence="2 3">
    <name type="scientific">Galactobacter caseinivorans</name>
    <dbReference type="NCBI Taxonomy" id="2676123"/>
    <lineage>
        <taxon>Bacteria</taxon>
        <taxon>Bacillati</taxon>
        <taxon>Actinomycetota</taxon>
        <taxon>Actinomycetes</taxon>
        <taxon>Micrococcales</taxon>
        <taxon>Micrococcaceae</taxon>
        <taxon>Galactobacter</taxon>
    </lineage>
</organism>
<proteinExistence type="predicted"/>
<evidence type="ECO:0000259" key="1">
    <source>
        <dbReference type="Pfam" id="PF00561"/>
    </source>
</evidence>
<dbReference type="AlphaFoldDB" id="A0A496PI64"/>
<dbReference type="Proteomes" id="UP000273119">
    <property type="component" value="Unassembled WGS sequence"/>
</dbReference>
<keyword evidence="3" id="KW-1185">Reference proteome</keyword>
<dbReference type="GO" id="GO:0016787">
    <property type="term" value="F:hydrolase activity"/>
    <property type="evidence" value="ECO:0007669"/>
    <property type="project" value="UniProtKB-KW"/>
</dbReference>
<keyword evidence="2" id="KW-0378">Hydrolase</keyword>
<dbReference type="SUPFAM" id="SSF53474">
    <property type="entry name" value="alpha/beta-Hydrolases"/>
    <property type="match status" value="1"/>
</dbReference>
<dbReference type="Gene3D" id="3.40.50.1820">
    <property type="entry name" value="alpha/beta hydrolase"/>
    <property type="match status" value="1"/>
</dbReference>
<dbReference type="PANTHER" id="PTHR43194:SF2">
    <property type="entry name" value="PEROXISOMAL MEMBRANE PROTEIN LPX1"/>
    <property type="match status" value="1"/>
</dbReference>
<feature type="domain" description="AB hydrolase-1" evidence="1">
    <location>
        <begin position="22"/>
        <end position="153"/>
    </location>
</feature>
<dbReference type="InterPro" id="IPR050228">
    <property type="entry name" value="Carboxylesterase_BioH"/>
</dbReference>